<gene>
    <name evidence="14" type="ORF">SAMN05518684_104112</name>
</gene>
<dbReference type="Gene3D" id="3.30.420.360">
    <property type="match status" value="1"/>
</dbReference>
<feature type="domain" description="YrdC-like" evidence="13">
    <location>
        <begin position="201"/>
        <end position="385"/>
    </location>
</feature>
<dbReference type="SUPFAM" id="SSF53067">
    <property type="entry name" value="Actin-like ATPase domain"/>
    <property type="match status" value="1"/>
</dbReference>
<keyword evidence="15" id="KW-1185">Reference proteome</keyword>
<evidence type="ECO:0000259" key="12">
    <source>
        <dbReference type="PROSITE" id="PS51160"/>
    </source>
</evidence>
<sequence>MPCALKITVTGRVQGVGFRPFIYSLAHKYNLKGTVQNNLDGLLIHVEGDKNSLKDLADEVRHSPPRLAKVDNITIQEAAPSGHDEFMIVPSENKGEAVPWLPADAAVCDLCTAEMNDPADRRYNFPFINCTQCGPRYTIIQGLPYDRPLTAMKGFPMCLSCKEEYEDPGNRRHHAQPVCCPACGPKLTLLNYTGHRLSENSNAIRQTIDFLKKGKIAAIKGVGGYHLACDPFQASAVDRLRQLKRRPQRPLAVMVKSVDAAREFCSLTKNEEQLLSRPETPIVILRRKEGCSLPDILSPGLSTLGVMLPYTPLHHLLLSGELPCLVMTSANTSGLPIFYRDDCQSDLNNLCDYLLTHNRPIERPVDDSVVQWDGEEIIYLRRARGYVPDPLTSKLNVNNILALGGDQKNTFAIGKEHYIFLSPHIGEVENEEMIHSLEDTLCHYKNWLKGEPECIAFDKHPLYETSALAKKLPGIKVPVQHHHAHHVSCMEDNSLMEPCLGIILDGTGYGEDGHIWGFEFLYGNAESVERLGHLSYTPLPGGDKAVREPWRTAAGMLLHYWPEEGRKLAADLFPEETVNLDVISRMVTNGINSPFAGTCGRLFDAVSAILGICTIATYEGEAAIKLADVIEGTALTAHEKEPYPFRVIATQDHGHLLDFSPMIYEIIQEKRQGVAARKIICRFHETIVSSCVQTILSVMAERPELNRTVVLSGGSFQNNYLRKEVKRQLRKKGFTVYTHQQIPIHDGGLSLGQLTIAAHVLKSLSHRKRGEKRCV</sequence>
<dbReference type="OrthoDB" id="9808093at2"/>
<evidence type="ECO:0000256" key="8">
    <source>
        <dbReference type="ARBA" id="ARBA00047645"/>
    </source>
</evidence>
<dbReference type="InterPro" id="IPR017945">
    <property type="entry name" value="DHBP_synth_RibB-like_a/b_dom"/>
</dbReference>
<evidence type="ECO:0000256" key="11">
    <source>
        <dbReference type="PROSITE-ProRule" id="PRU00520"/>
    </source>
</evidence>
<dbReference type="PROSITE" id="PS51163">
    <property type="entry name" value="YRDC"/>
    <property type="match status" value="1"/>
</dbReference>
<evidence type="ECO:0000256" key="4">
    <source>
        <dbReference type="ARBA" id="ARBA00022598"/>
    </source>
</evidence>
<dbReference type="PROSITE" id="PS00150">
    <property type="entry name" value="ACYLPHOSPHATASE_1"/>
    <property type="match status" value="1"/>
</dbReference>
<organism evidence="14 15">
    <name type="scientific">Salipaludibacillus aurantiacus</name>
    <dbReference type="NCBI Taxonomy" id="1601833"/>
    <lineage>
        <taxon>Bacteria</taxon>
        <taxon>Bacillati</taxon>
        <taxon>Bacillota</taxon>
        <taxon>Bacilli</taxon>
        <taxon>Bacillales</taxon>
        <taxon>Bacillaceae</taxon>
    </lineage>
</organism>
<dbReference type="SUPFAM" id="SSF55821">
    <property type="entry name" value="YrdC/RibB"/>
    <property type="match status" value="1"/>
</dbReference>
<dbReference type="InterPro" id="IPR051060">
    <property type="entry name" value="Carbamoyltrans_HypF-like"/>
</dbReference>
<dbReference type="GO" id="GO:0016874">
    <property type="term" value="F:ligase activity"/>
    <property type="evidence" value="ECO:0007669"/>
    <property type="project" value="UniProtKB-UniRule"/>
</dbReference>
<dbReference type="NCBIfam" id="TIGR00143">
    <property type="entry name" value="hypF"/>
    <property type="match status" value="1"/>
</dbReference>
<name>A0A1H9SA48_9BACI</name>
<dbReference type="PIRSF" id="PIRSF006256">
    <property type="entry name" value="CMPcnvr_hdrg_mat"/>
    <property type="match status" value="1"/>
</dbReference>
<evidence type="ECO:0000313" key="14">
    <source>
        <dbReference type="EMBL" id="SER81821.1"/>
    </source>
</evidence>
<keyword evidence="7" id="KW-0862">Zinc</keyword>
<evidence type="ECO:0000259" key="13">
    <source>
        <dbReference type="PROSITE" id="PS51163"/>
    </source>
</evidence>
<comment type="similarity">
    <text evidence="2">Belongs to the acylphosphatase family.</text>
</comment>
<dbReference type="InterPro" id="IPR055128">
    <property type="entry name" value="HypF_C_2"/>
</dbReference>
<keyword evidence="4" id="KW-0436">Ligase</keyword>
<reference evidence="15" key="1">
    <citation type="submission" date="2016-10" db="EMBL/GenBank/DDBJ databases">
        <authorList>
            <person name="Varghese N."/>
            <person name="Submissions S."/>
        </authorList>
    </citation>
    <scope>NUCLEOTIDE SEQUENCE [LARGE SCALE GENOMIC DNA]</scope>
    <source>
        <strain evidence="15">S9</strain>
    </source>
</reference>
<dbReference type="EC" id="6.2.-.-" evidence="10"/>
<keyword evidence="11" id="KW-0378">Hydrolase</keyword>
<dbReference type="PANTHER" id="PTHR42959:SF1">
    <property type="entry name" value="CARBAMOYLTRANSFERASE HYPF"/>
    <property type="match status" value="1"/>
</dbReference>
<dbReference type="Pfam" id="PF00708">
    <property type="entry name" value="Acylphosphatase"/>
    <property type="match status" value="1"/>
</dbReference>
<dbReference type="InterPro" id="IPR017968">
    <property type="entry name" value="Acylphosphatase_CS"/>
</dbReference>
<dbReference type="Gene3D" id="3.90.870.50">
    <property type="match status" value="1"/>
</dbReference>
<proteinExistence type="inferred from homology"/>
<dbReference type="PANTHER" id="PTHR42959">
    <property type="entry name" value="CARBAMOYLTRANSFERASE"/>
    <property type="match status" value="1"/>
</dbReference>
<evidence type="ECO:0000256" key="1">
    <source>
        <dbReference type="ARBA" id="ARBA00004711"/>
    </source>
</evidence>
<feature type="active site" evidence="11">
    <location>
        <position position="37"/>
    </location>
</feature>
<accession>A0A1H9SA48</accession>
<dbReference type="Proteomes" id="UP000198571">
    <property type="component" value="Unassembled WGS sequence"/>
</dbReference>
<keyword evidence="5" id="KW-0479">Metal-binding</keyword>
<dbReference type="GO" id="GO:0016743">
    <property type="term" value="F:carboxyl- or carbamoyltransferase activity"/>
    <property type="evidence" value="ECO:0007669"/>
    <property type="project" value="UniProtKB-UniRule"/>
</dbReference>
<dbReference type="SUPFAM" id="SSF54975">
    <property type="entry name" value="Acylphosphatase/BLUF domain-like"/>
    <property type="match status" value="1"/>
</dbReference>
<comment type="similarity">
    <text evidence="3 10">Belongs to the carbamoyltransferase HypF family.</text>
</comment>
<keyword evidence="6" id="KW-0863">Zinc-finger</keyword>
<dbReference type="STRING" id="1601833.SAMN05518684_104112"/>
<dbReference type="InterPro" id="IPR043129">
    <property type="entry name" value="ATPase_NBD"/>
</dbReference>
<dbReference type="GO" id="GO:0003998">
    <property type="term" value="F:acylphosphatase activity"/>
    <property type="evidence" value="ECO:0007669"/>
    <property type="project" value="UniProtKB-EC"/>
</dbReference>
<comment type="pathway">
    <text evidence="1">Protein modification; [NiFe] hydrogenase maturation.</text>
</comment>
<evidence type="ECO:0000256" key="5">
    <source>
        <dbReference type="ARBA" id="ARBA00022723"/>
    </source>
</evidence>
<evidence type="ECO:0000256" key="6">
    <source>
        <dbReference type="ARBA" id="ARBA00022771"/>
    </source>
</evidence>
<dbReference type="Pfam" id="PF07503">
    <property type="entry name" value="zf-HYPF"/>
    <property type="match status" value="2"/>
</dbReference>
<feature type="domain" description="Acylphosphatase-like" evidence="12">
    <location>
        <begin position="4"/>
        <end position="90"/>
    </location>
</feature>
<protein>
    <recommendedName>
        <fullName evidence="10">Carbamoyltransferase</fullName>
        <ecNumber evidence="10">6.2.-.-</ecNumber>
    </recommendedName>
</protein>
<dbReference type="InterPro" id="IPR004421">
    <property type="entry name" value="Carbamoyltransferase_HypF"/>
</dbReference>
<dbReference type="Pfam" id="PF17788">
    <property type="entry name" value="HypF_C"/>
    <property type="match status" value="1"/>
</dbReference>
<dbReference type="InterPro" id="IPR036046">
    <property type="entry name" value="Acylphosphatase-like_dom_sf"/>
</dbReference>
<evidence type="ECO:0000256" key="10">
    <source>
        <dbReference type="PIRNR" id="PIRNR006256"/>
    </source>
</evidence>
<evidence type="ECO:0000313" key="15">
    <source>
        <dbReference type="Proteomes" id="UP000198571"/>
    </source>
</evidence>
<dbReference type="EMBL" id="FOGT01000004">
    <property type="protein sequence ID" value="SER81821.1"/>
    <property type="molecule type" value="Genomic_DNA"/>
</dbReference>
<comment type="catalytic activity">
    <reaction evidence="9">
        <text>C-terminal L-cysteinyl-[HypE protein] + carbamoyl phosphate + ATP + H2O = C-terminal S-carboxamide-L-cysteinyl-[HypE protein] + AMP + phosphate + diphosphate + H(+)</text>
        <dbReference type="Rhea" id="RHEA:55636"/>
        <dbReference type="Rhea" id="RHEA-COMP:14247"/>
        <dbReference type="Rhea" id="RHEA-COMP:14392"/>
        <dbReference type="ChEBI" id="CHEBI:15377"/>
        <dbReference type="ChEBI" id="CHEBI:15378"/>
        <dbReference type="ChEBI" id="CHEBI:30616"/>
        <dbReference type="ChEBI" id="CHEBI:33019"/>
        <dbReference type="ChEBI" id="CHEBI:43474"/>
        <dbReference type="ChEBI" id="CHEBI:58228"/>
        <dbReference type="ChEBI" id="CHEBI:76913"/>
        <dbReference type="ChEBI" id="CHEBI:139126"/>
        <dbReference type="ChEBI" id="CHEBI:456215"/>
    </reaction>
</comment>
<dbReference type="Pfam" id="PF22521">
    <property type="entry name" value="HypF_C_2"/>
    <property type="match status" value="1"/>
</dbReference>
<dbReference type="InterPro" id="IPR001792">
    <property type="entry name" value="Acylphosphatase-like_dom"/>
</dbReference>
<dbReference type="PROSITE" id="PS51160">
    <property type="entry name" value="ACYLPHOSPHATASE_3"/>
    <property type="match status" value="1"/>
</dbReference>
<dbReference type="InterPro" id="IPR006070">
    <property type="entry name" value="Sua5-like_dom"/>
</dbReference>
<dbReference type="InterPro" id="IPR041440">
    <property type="entry name" value="HypF_C"/>
</dbReference>
<evidence type="ECO:0000256" key="7">
    <source>
        <dbReference type="ARBA" id="ARBA00022833"/>
    </source>
</evidence>
<evidence type="ECO:0000256" key="2">
    <source>
        <dbReference type="ARBA" id="ARBA00005614"/>
    </source>
</evidence>
<feature type="active site" evidence="11">
    <location>
        <position position="19"/>
    </location>
</feature>
<dbReference type="AlphaFoldDB" id="A0A1H9SA48"/>
<dbReference type="InterPro" id="IPR011125">
    <property type="entry name" value="Znf_HypF"/>
</dbReference>
<dbReference type="GO" id="GO:0008270">
    <property type="term" value="F:zinc ion binding"/>
    <property type="evidence" value="ECO:0007669"/>
    <property type="project" value="UniProtKB-KW"/>
</dbReference>
<evidence type="ECO:0000256" key="3">
    <source>
        <dbReference type="ARBA" id="ARBA00008097"/>
    </source>
</evidence>
<dbReference type="UniPathway" id="UPA00335"/>
<dbReference type="GO" id="GO:0003725">
    <property type="term" value="F:double-stranded RNA binding"/>
    <property type="evidence" value="ECO:0007669"/>
    <property type="project" value="InterPro"/>
</dbReference>
<dbReference type="Gene3D" id="3.30.420.40">
    <property type="match status" value="1"/>
</dbReference>
<dbReference type="Pfam" id="PF01300">
    <property type="entry name" value="Sua5_yciO_yrdC"/>
    <property type="match status" value="1"/>
</dbReference>
<dbReference type="GO" id="GO:0051604">
    <property type="term" value="P:protein maturation"/>
    <property type="evidence" value="ECO:0007669"/>
    <property type="project" value="TreeGrafter"/>
</dbReference>
<dbReference type="Gene3D" id="3.30.110.120">
    <property type="match status" value="1"/>
</dbReference>
<comment type="catalytic activity">
    <reaction evidence="8 11">
        <text>an acyl phosphate + H2O = a carboxylate + phosphate + H(+)</text>
        <dbReference type="Rhea" id="RHEA:14965"/>
        <dbReference type="ChEBI" id="CHEBI:15377"/>
        <dbReference type="ChEBI" id="CHEBI:15378"/>
        <dbReference type="ChEBI" id="CHEBI:29067"/>
        <dbReference type="ChEBI" id="CHEBI:43474"/>
        <dbReference type="ChEBI" id="CHEBI:59918"/>
        <dbReference type="EC" id="3.6.1.7"/>
    </reaction>
</comment>
<evidence type="ECO:0000256" key="9">
    <source>
        <dbReference type="ARBA" id="ARBA00048220"/>
    </source>
</evidence>